<comment type="caution">
    <text evidence="1">The sequence shown here is derived from an EMBL/GenBank/DDBJ whole genome shotgun (WGS) entry which is preliminary data.</text>
</comment>
<gene>
    <name evidence="1" type="ORF">JMJ77_011295</name>
</gene>
<evidence type="ECO:0000313" key="1">
    <source>
        <dbReference type="EMBL" id="KAG7047957.1"/>
    </source>
</evidence>
<dbReference type="AlphaFoldDB" id="A0A9P7R1Q2"/>
<proteinExistence type="predicted"/>
<reference evidence="1" key="1">
    <citation type="submission" date="2021-05" db="EMBL/GenBank/DDBJ databases">
        <title>Comparative genomics of three Colletotrichum scovillei strains and genetic complementation revealed genes involved fungal growth and virulence on chili pepper.</title>
        <authorList>
            <person name="Hsieh D.-K."/>
            <person name="Chuang S.-C."/>
            <person name="Chen C.-Y."/>
            <person name="Chao Y.-T."/>
            <person name="Lu M.-Y.J."/>
            <person name="Lee M.-H."/>
            <person name="Shih M.-C."/>
        </authorList>
    </citation>
    <scope>NUCLEOTIDE SEQUENCE</scope>
    <source>
        <strain evidence="1">Coll-153</strain>
    </source>
</reference>
<dbReference type="EMBL" id="JAESDN010000007">
    <property type="protein sequence ID" value="KAG7047957.1"/>
    <property type="molecule type" value="Genomic_DNA"/>
</dbReference>
<keyword evidence="2" id="KW-1185">Reference proteome</keyword>
<name>A0A9P7R1Q2_9PEZI</name>
<sequence length="39" mass="4166">IFGFRLAFPVDISGTTKLGGKLARTKVPCIIRAYGSPIT</sequence>
<dbReference type="Proteomes" id="UP000699042">
    <property type="component" value="Unassembled WGS sequence"/>
</dbReference>
<organism evidence="1 2">
    <name type="scientific">Colletotrichum scovillei</name>
    <dbReference type="NCBI Taxonomy" id="1209932"/>
    <lineage>
        <taxon>Eukaryota</taxon>
        <taxon>Fungi</taxon>
        <taxon>Dikarya</taxon>
        <taxon>Ascomycota</taxon>
        <taxon>Pezizomycotina</taxon>
        <taxon>Sordariomycetes</taxon>
        <taxon>Hypocreomycetidae</taxon>
        <taxon>Glomerellales</taxon>
        <taxon>Glomerellaceae</taxon>
        <taxon>Colletotrichum</taxon>
        <taxon>Colletotrichum acutatum species complex</taxon>
    </lineage>
</organism>
<protein>
    <submittedName>
        <fullName evidence="1">Uncharacterized protein</fullName>
    </submittedName>
</protein>
<feature type="non-terminal residue" evidence="1">
    <location>
        <position position="1"/>
    </location>
</feature>
<accession>A0A9P7R1Q2</accession>
<evidence type="ECO:0000313" key="2">
    <source>
        <dbReference type="Proteomes" id="UP000699042"/>
    </source>
</evidence>